<dbReference type="Proteomes" id="UP000274504">
    <property type="component" value="Unassembled WGS sequence"/>
</dbReference>
<evidence type="ECO:0000313" key="1">
    <source>
        <dbReference type="EMBL" id="VDL18935.1"/>
    </source>
</evidence>
<reference evidence="3" key="1">
    <citation type="submission" date="2017-02" db="UniProtKB">
        <authorList>
            <consortium name="WormBaseParasite"/>
        </authorList>
    </citation>
    <scope>IDENTIFICATION</scope>
</reference>
<dbReference type="EMBL" id="UYSG01000274">
    <property type="protein sequence ID" value="VDL18935.1"/>
    <property type="molecule type" value="Genomic_DNA"/>
</dbReference>
<dbReference type="AlphaFoldDB" id="A0A0R3SAR8"/>
<protein>
    <submittedName>
        <fullName evidence="1 3">Uncharacterized protein</fullName>
    </submittedName>
</protein>
<evidence type="ECO:0000313" key="2">
    <source>
        <dbReference type="Proteomes" id="UP000274504"/>
    </source>
</evidence>
<accession>A0A0R3SAR8</accession>
<organism evidence="3">
    <name type="scientific">Hymenolepis diminuta</name>
    <name type="common">Rat tapeworm</name>
    <dbReference type="NCBI Taxonomy" id="6216"/>
    <lineage>
        <taxon>Eukaryota</taxon>
        <taxon>Metazoa</taxon>
        <taxon>Spiralia</taxon>
        <taxon>Lophotrochozoa</taxon>
        <taxon>Platyhelminthes</taxon>
        <taxon>Cestoda</taxon>
        <taxon>Eucestoda</taxon>
        <taxon>Cyclophyllidea</taxon>
        <taxon>Hymenolepididae</taxon>
        <taxon>Hymenolepis</taxon>
    </lineage>
</organism>
<proteinExistence type="predicted"/>
<reference evidence="1 2" key="2">
    <citation type="submission" date="2018-11" db="EMBL/GenBank/DDBJ databases">
        <authorList>
            <consortium name="Pathogen Informatics"/>
        </authorList>
    </citation>
    <scope>NUCLEOTIDE SEQUENCE [LARGE SCALE GENOMIC DNA]</scope>
</reference>
<name>A0A0R3SAR8_HYMDI</name>
<dbReference type="WBParaSite" id="HDID_0000147301-mRNA-1">
    <property type="protein sequence ID" value="HDID_0000147301-mRNA-1"/>
    <property type="gene ID" value="HDID_0000147301"/>
</dbReference>
<gene>
    <name evidence="1" type="ORF">HDID_LOCUS1474</name>
</gene>
<sequence length="59" mass="6895">MTNKLSSLKEKPFNLPLHIFNMPRTLIFQASVINPNYKSVTGNNMNLRIVDRYFMLHAD</sequence>
<evidence type="ECO:0000313" key="3">
    <source>
        <dbReference type="WBParaSite" id="HDID_0000147301-mRNA-1"/>
    </source>
</evidence>